<evidence type="ECO:0000256" key="3">
    <source>
        <dbReference type="ARBA" id="ARBA00023163"/>
    </source>
</evidence>
<dbReference type="GO" id="GO:0003677">
    <property type="term" value="F:DNA binding"/>
    <property type="evidence" value="ECO:0007669"/>
    <property type="project" value="UniProtKB-KW"/>
</dbReference>
<evidence type="ECO:0000313" key="6">
    <source>
        <dbReference type="Proteomes" id="UP000051681"/>
    </source>
</evidence>
<dbReference type="RefSeq" id="WP_058317441.1">
    <property type="nucleotide sequence ID" value="NZ_CYSF01000003.1"/>
</dbReference>
<proteinExistence type="predicted"/>
<dbReference type="Proteomes" id="UP000051681">
    <property type="component" value="Unassembled WGS sequence"/>
</dbReference>
<dbReference type="SUPFAM" id="SSF46894">
    <property type="entry name" value="C-terminal effector domain of the bipartite response regulators"/>
    <property type="match status" value="1"/>
</dbReference>
<dbReference type="InterPro" id="IPR036693">
    <property type="entry name" value="TF_LuxR_autoind-bd_dom_sf"/>
</dbReference>
<dbReference type="Gene3D" id="3.30.450.80">
    <property type="entry name" value="Transcription factor LuxR-like, autoinducer-binding domain"/>
    <property type="match status" value="1"/>
</dbReference>
<dbReference type="EMBL" id="CYSF01000003">
    <property type="protein sequence ID" value="CUH83277.1"/>
    <property type="molecule type" value="Genomic_DNA"/>
</dbReference>
<keyword evidence="3" id="KW-0804">Transcription</keyword>
<keyword evidence="2" id="KW-0238">DNA-binding</keyword>
<keyword evidence="1" id="KW-0805">Transcription regulation</keyword>
<evidence type="ECO:0000256" key="1">
    <source>
        <dbReference type="ARBA" id="ARBA00023015"/>
    </source>
</evidence>
<evidence type="ECO:0000256" key="2">
    <source>
        <dbReference type="ARBA" id="ARBA00023125"/>
    </source>
</evidence>
<reference evidence="5 6" key="1">
    <citation type="submission" date="2015-09" db="EMBL/GenBank/DDBJ databases">
        <authorList>
            <consortium name="Swine Surveillance"/>
        </authorList>
    </citation>
    <scope>NUCLEOTIDE SEQUENCE [LARGE SCALE GENOMIC DNA]</scope>
    <source>
        <strain evidence="5 6">CECT 8383</strain>
    </source>
</reference>
<dbReference type="InterPro" id="IPR016032">
    <property type="entry name" value="Sig_transdc_resp-reg_C-effctor"/>
</dbReference>
<accession>A0A0P1GM60</accession>
<dbReference type="AlphaFoldDB" id="A0A0P1GM60"/>
<dbReference type="InterPro" id="IPR036388">
    <property type="entry name" value="WH-like_DNA-bd_sf"/>
</dbReference>
<dbReference type="Pfam" id="PF03472">
    <property type="entry name" value="Autoind_bind"/>
    <property type="match status" value="1"/>
</dbReference>
<evidence type="ECO:0000259" key="4">
    <source>
        <dbReference type="SMART" id="SM00421"/>
    </source>
</evidence>
<evidence type="ECO:0000313" key="5">
    <source>
        <dbReference type="EMBL" id="CUH83277.1"/>
    </source>
</evidence>
<dbReference type="GO" id="GO:0006355">
    <property type="term" value="P:regulation of DNA-templated transcription"/>
    <property type="evidence" value="ECO:0007669"/>
    <property type="project" value="InterPro"/>
</dbReference>
<protein>
    <recommendedName>
        <fullName evidence="4">HTH luxR-type domain-containing protein</fullName>
    </recommendedName>
</protein>
<organism evidence="5 6">
    <name type="scientific">Thalassovita mediterranea</name>
    <dbReference type="NCBI Taxonomy" id="340021"/>
    <lineage>
        <taxon>Bacteria</taxon>
        <taxon>Pseudomonadati</taxon>
        <taxon>Pseudomonadota</taxon>
        <taxon>Alphaproteobacteria</taxon>
        <taxon>Rhodobacterales</taxon>
        <taxon>Roseobacteraceae</taxon>
        <taxon>Thalassovita</taxon>
    </lineage>
</organism>
<dbReference type="SUPFAM" id="SSF75516">
    <property type="entry name" value="Pheromone-binding domain of LuxR-like quorum-sensing transcription factors"/>
    <property type="match status" value="1"/>
</dbReference>
<dbReference type="SMART" id="SM00421">
    <property type="entry name" value="HTH_LUXR"/>
    <property type="match status" value="1"/>
</dbReference>
<sequence length="269" mass="30624">MYAPFDLMAQIAEAPTLDAKYRLFAAFMEAEYGYVGVNYGLFLDTRSKHTIHNNHLSQRSGLPDEWRQIYQQNNFAQDDFGMLVGALTRKPILQSSFYSLLDQGELQPNYARVIDGVRNFVSAGVVLPLEANGVRGILGLFDPSGDIVKHDARFERDRPVIETLANQLHRCSNWSQEVVRQMGLSEMNLRVLRLRAQGLLVKEVLFEIGRDNPKTVDNHMLRVRQALGTRNDMETVHRAAKLGLLSHPEHTEPDDMILWAQQLDLGHSR</sequence>
<gene>
    <name evidence="5" type="ORF">TM5383_00462</name>
</gene>
<dbReference type="InterPro" id="IPR000792">
    <property type="entry name" value="Tscrpt_reg_LuxR_C"/>
</dbReference>
<name>A0A0P1GM60_9RHOB</name>
<dbReference type="InterPro" id="IPR005143">
    <property type="entry name" value="TF_LuxR_autoind-bd_dom"/>
</dbReference>
<dbReference type="STRING" id="340021.TM5383_00462"/>
<dbReference type="OrthoDB" id="7711041at2"/>
<feature type="domain" description="HTH luxR-type" evidence="4">
    <location>
        <begin position="181"/>
        <end position="239"/>
    </location>
</feature>
<dbReference type="Gene3D" id="1.10.10.10">
    <property type="entry name" value="Winged helix-like DNA-binding domain superfamily/Winged helix DNA-binding domain"/>
    <property type="match status" value="1"/>
</dbReference>
<keyword evidence="6" id="KW-1185">Reference proteome</keyword>